<dbReference type="AlphaFoldDB" id="A0A5E7MVW9"/>
<evidence type="ECO:0000313" key="6">
    <source>
        <dbReference type="EMBL" id="VVN80583.1"/>
    </source>
</evidence>
<dbReference type="Pfam" id="PF01885">
    <property type="entry name" value="PTS_2-RNA"/>
    <property type="match status" value="1"/>
</dbReference>
<dbReference type="NCBIfam" id="NF002014">
    <property type="entry name" value="PRK00819.1-4"/>
    <property type="match status" value="1"/>
</dbReference>
<dbReference type="PANTHER" id="PTHR12684">
    <property type="entry name" value="PUTATIVE PHOSPHOTRANSFERASE"/>
    <property type="match status" value="1"/>
</dbReference>
<comment type="function">
    <text evidence="4 5">Removes the 2'-phosphate from RNA via an intermediate in which the phosphate is ADP-ribosylated by NAD followed by a presumed transesterification to release the RNA and generate ADP-ribose 1''-2''-cyclic phosphate (APPR&gt;P). May function as an ADP-ribosylase.</text>
</comment>
<dbReference type="NCBIfam" id="NF002012">
    <property type="entry name" value="PRK00819.1-1"/>
    <property type="match status" value="1"/>
</dbReference>
<dbReference type="RefSeq" id="WP_150601983.1">
    <property type="nucleotide sequence ID" value="NZ_CABVHX010000003.1"/>
</dbReference>
<proteinExistence type="inferred from homology"/>
<dbReference type="GO" id="GO:0006388">
    <property type="term" value="P:tRNA splicing, via endonucleolytic cleavage and ligation"/>
    <property type="evidence" value="ECO:0007669"/>
    <property type="project" value="UniProtKB-UniRule"/>
</dbReference>
<organism evidence="6 7">
    <name type="scientific">Pseudomonas fluorescens</name>
    <dbReference type="NCBI Taxonomy" id="294"/>
    <lineage>
        <taxon>Bacteria</taxon>
        <taxon>Pseudomonadati</taxon>
        <taxon>Pseudomonadota</taxon>
        <taxon>Gammaproteobacteria</taxon>
        <taxon>Pseudomonadales</taxon>
        <taxon>Pseudomonadaceae</taxon>
        <taxon>Pseudomonas</taxon>
    </lineage>
</organism>
<comment type="similarity">
    <text evidence="1 5">Belongs to the KptA/TPT1 family.</text>
</comment>
<dbReference type="EC" id="2.7.1.-" evidence="5"/>
<dbReference type="EMBL" id="CABVHX010000003">
    <property type="protein sequence ID" value="VVN80583.1"/>
    <property type="molecule type" value="Genomic_DNA"/>
</dbReference>
<dbReference type="HAMAP" id="MF_00299">
    <property type="entry name" value="KptA"/>
    <property type="match status" value="1"/>
</dbReference>
<evidence type="ECO:0000256" key="4">
    <source>
        <dbReference type="ARBA" id="ARBA00025212"/>
    </source>
</evidence>
<dbReference type="GO" id="GO:0000215">
    <property type="term" value="F:tRNA 2'-phosphotransferase activity"/>
    <property type="evidence" value="ECO:0007669"/>
    <property type="project" value="TreeGrafter"/>
</dbReference>
<evidence type="ECO:0000256" key="2">
    <source>
        <dbReference type="ARBA" id="ARBA00022679"/>
    </source>
</evidence>
<dbReference type="Gene3D" id="3.20.170.30">
    <property type="match status" value="1"/>
</dbReference>
<keyword evidence="2 5" id="KW-0808">Transferase</keyword>
<dbReference type="GO" id="GO:0003950">
    <property type="term" value="F:NAD+ poly-ADP-ribosyltransferase activity"/>
    <property type="evidence" value="ECO:0007669"/>
    <property type="project" value="InterPro"/>
</dbReference>
<evidence type="ECO:0000256" key="5">
    <source>
        <dbReference type="HAMAP-Rule" id="MF_00299"/>
    </source>
</evidence>
<evidence type="ECO:0000313" key="7">
    <source>
        <dbReference type="Proteomes" id="UP000325375"/>
    </source>
</evidence>
<accession>A0A5E7MVW9</accession>
<dbReference type="PANTHER" id="PTHR12684:SF2">
    <property type="entry name" value="TRNA 2'-PHOSPHOTRANSFERASE 1"/>
    <property type="match status" value="1"/>
</dbReference>
<dbReference type="InterPro" id="IPR042081">
    <property type="entry name" value="RNA_2'-PTrans_C"/>
</dbReference>
<dbReference type="InterPro" id="IPR042080">
    <property type="entry name" value="RNA_2'-PTrans_N"/>
</dbReference>
<keyword evidence="3 5" id="KW-0520">NAD</keyword>
<dbReference type="Proteomes" id="UP000325375">
    <property type="component" value="Unassembled WGS sequence"/>
</dbReference>
<sequence length="181" mass="19950">MSKKLLDETSKFLSFVLRHEPQAIGLTLDSEGWADIEALISGAARNGRTLDRALIETVVASSDKKRFSISEDAQQIRAVQGHSTKSVELQLEEKQPPETLYHGTATRFMDSINQQGLIAGSRHHVHLSAETDTASAVGQRYGTVVILKVAAQQMQEQGFKFYQAENGVWLTAHVPVDFISS</sequence>
<evidence type="ECO:0000256" key="1">
    <source>
        <dbReference type="ARBA" id="ARBA00009836"/>
    </source>
</evidence>
<dbReference type="Gene3D" id="1.10.10.970">
    <property type="entry name" value="RNA 2'-phosphotransferase, Tpt1/KptA family, N-terminal domain"/>
    <property type="match status" value="1"/>
</dbReference>
<dbReference type="InterPro" id="IPR022928">
    <property type="entry name" value="RNA_2'-PTrans_KptA"/>
</dbReference>
<reference evidence="6 7" key="1">
    <citation type="submission" date="2019-09" db="EMBL/GenBank/DDBJ databases">
        <authorList>
            <person name="Chandra G."/>
            <person name="Truman W A."/>
        </authorList>
    </citation>
    <scope>NUCLEOTIDE SEQUENCE [LARGE SCALE GENOMIC DNA]</scope>
    <source>
        <strain evidence="6">PS718</strain>
    </source>
</reference>
<name>A0A5E7MVW9_PSEFL</name>
<dbReference type="SUPFAM" id="SSF56399">
    <property type="entry name" value="ADP-ribosylation"/>
    <property type="match status" value="1"/>
</dbReference>
<dbReference type="InterPro" id="IPR002745">
    <property type="entry name" value="Ptrans_KptA/Tpt1"/>
</dbReference>
<protein>
    <recommendedName>
        <fullName evidence="5">Probable RNA 2'-phosphotransferase</fullName>
        <ecNumber evidence="5">2.7.1.-</ecNumber>
    </recommendedName>
</protein>
<evidence type="ECO:0000256" key="3">
    <source>
        <dbReference type="ARBA" id="ARBA00023027"/>
    </source>
</evidence>
<gene>
    <name evidence="5 6" type="primary">kptA</name>
    <name evidence="6" type="ORF">PS718_01072</name>
</gene>